<name>A0A9Y1BSX4_9ARCH</name>
<keyword evidence="1" id="KW-1133">Transmembrane helix</keyword>
<protein>
    <submittedName>
        <fullName evidence="2">Uncharacterized protein</fullName>
    </submittedName>
</protein>
<feature type="transmembrane region" description="Helical" evidence="1">
    <location>
        <begin position="212"/>
        <end position="232"/>
    </location>
</feature>
<feature type="transmembrane region" description="Helical" evidence="1">
    <location>
        <begin position="441"/>
        <end position="462"/>
    </location>
</feature>
<sequence length="695" mass="82206">MQVKAFIVIYFLCIVISFIPGYIIAKIIKKKKYPNMTTSAVLTFSFYISQVVNVFQIVFFIVLDLFNGKVIFCMYLVIFILCLILQVIRNRNRNGTKTFDLNKYISCKKRITLYLERNYVDLILVLLIVIPVLFLSLYLPLPPESDTKYHSLFIKIISEQKSFNLYLTNYIAPGFINTKLRSYTLLSHFSAANIYLVCQLFMDINAGTFLNIYMRFIFLITILSFYSFYELFKNSKIKTLSLFSLLFLTPHFWYFTHWGGFSELFGFLNLNVVFLFDNYLEEKNDNLFLFLLVFDIFLSFFIHIYTFIPIISLIAALFLQKLDLSKKISSGFFNKRNKRMYFIILCIIVISFFTGVILYLFKPSLILLVKPDFSLFMGEYYSIVSPWKPNGNSFLTIVTFLTKNLYLSFCLGIIGFYFYLNKKYLNKYKIEVNKTYIKILFLWNAIFYFPTILMFQFIKIQLTFASLIFKMERIIPLTLIFTFAPFSAICIEVFTRIILNIFPKLKILKIKKVKRKVLVIGLIVIFSTPYYYNEFFNTRPSYNNDILNAIYFLKENTKKGSIVLNDASGQWIPVLSSLRITFPFITGSEDEIRGRDITLEILYKLIEEPTNGYELLINYSIEYIFLSVNFDYYVSGWQNFSKLMMERYNFQYEPLLYKNLNNFTLIYENKSVFIIKFNLFSKFFNAKVSSTNICY</sequence>
<feature type="transmembrane region" description="Helical" evidence="1">
    <location>
        <begin position="288"/>
        <end position="319"/>
    </location>
</feature>
<proteinExistence type="predicted"/>
<evidence type="ECO:0000256" key="1">
    <source>
        <dbReference type="SAM" id="Phobius"/>
    </source>
</evidence>
<organism evidence="2">
    <name type="scientific">Candidatus Heimdallarchaeum endolithica</name>
    <dbReference type="NCBI Taxonomy" id="2876572"/>
    <lineage>
        <taxon>Archaea</taxon>
        <taxon>Promethearchaeati</taxon>
        <taxon>Candidatus Heimdallarchaeota</taxon>
        <taxon>Candidatus Heimdallarchaeia (ex Rinke et al. 2021) (nom. nud.)</taxon>
        <taxon>Candidatus Heimdallarchaeales</taxon>
        <taxon>Candidatus Heimdallarchaeaceae</taxon>
        <taxon>Candidatus Heimdallarchaeum</taxon>
    </lineage>
</organism>
<dbReference type="Proteomes" id="UP001200513">
    <property type="component" value="Chromosome"/>
</dbReference>
<reference evidence="2" key="1">
    <citation type="journal article" date="2022" name="Nat. Microbiol.">
        <title>Unique mobile elements and scalable gene flow at the prokaryote-eukaryote boundary revealed by circularized Asgard archaea genomes.</title>
        <authorList>
            <person name="Wu F."/>
            <person name="Speth D.R."/>
            <person name="Philosof A."/>
            <person name="Cremiere A."/>
            <person name="Narayanan A."/>
            <person name="Barco R.A."/>
            <person name="Connon S.A."/>
            <person name="Amend J.P."/>
            <person name="Antoshechkin I.A."/>
            <person name="Orphan V.J."/>
        </authorList>
    </citation>
    <scope>NUCLEOTIDE SEQUENCE</scope>
    <source>
        <strain evidence="2">PR6</strain>
    </source>
</reference>
<dbReference type="AlphaFoldDB" id="A0A9Y1BSX4"/>
<feature type="transmembrane region" description="Helical" evidence="1">
    <location>
        <begin position="40"/>
        <end position="63"/>
    </location>
</feature>
<feature type="transmembrane region" description="Helical" evidence="1">
    <location>
        <begin position="394"/>
        <end position="420"/>
    </location>
</feature>
<feature type="transmembrane region" description="Helical" evidence="1">
    <location>
        <begin position="340"/>
        <end position="361"/>
    </location>
</feature>
<keyword evidence="1" id="KW-0472">Membrane</keyword>
<feature type="transmembrane region" description="Helical" evidence="1">
    <location>
        <begin position="69"/>
        <end position="88"/>
    </location>
</feature>
<feature type="transmembrane region" description="Helical" evidence="1">
    <location>
        <begin position="119"/>
        <end position="139"/>
    </location>
</feature>
<feature type="transmembrane region" description="Helical" evidence="1">
    <location>
        <begin position="6"/>
        <end position="28"/>
    </location>
</feature>
<evidence type="ECO:0000313" key="2">
    <source>
        <dbReference type="EMBL" id="UJG44372.1"/>
    </source>
</evidence>
<keyword evidence="1" id="KW-0812">Transmembrane</keyword>
<accession>A0A9Y1BSX4</accession>
<dbReference type="EMBL" id="CP084167">
    <property type="protein sequence ID" value="UJG44372.1"/>
    <property type="molecule type" value="Genomic_DNA"/>
</dbReference>
<feature type="transmembrane region" description="Helical" evidence="1">
    <location>
        <begin position="474"/>
        <end position="495"/>
    </location>
</feature>
<feature type="transmembrane region" description="Helical" evidence="1">
    <location>
        <begin position="516"/>
        <end position="532"/>
    </location>
</feature>
<gene>
    <name evidence="2" type="ORF">K9W46_04130</name>
</gene>